<feature type="compositionally biased region" description="Polar residues" evidence="1">
    <location>
        <begin position="304"/>
        <end position="314"/>
    </location>
</feature>
<evidence type="ECO:0000313" key="3">
    <source>
        <dbReference type="Proteomes" id="UP000886998"/>
    </source>
</evidence>
<feature type="compositionally biased region" description="Low complexity" evidence="1">
    <location>
        <begin position="89"/>
        <end position="104"/>
    </location>
</feature>
<comment type="caution">
    <text evidence="2">The sequence shown here is derived from an EMBL/GenBank/DDBJ whole genome shotgun (WGS) entry which is preliminary data.</text>
</comment>
<feature type="compositionally biased region" description="Polar residues" evidence="1">
    <location>
        <begin position="677"/>
        <end position="707"/>
    </location>
</feature>
<reference evidence="2" key="1">
    <citation type="submission" date="2020-08" db="EMBL/GenBank/DDBJ databases">
        <title>Multicomponent nature underlies the extraordinary mechanical properties of spider dragline silk.</title>
        <authorList>
            <person name="Kono N."/>
            <person name="Nakamura H."/>
            <person name="Mori M."/>
            <person name="Yoshida Y."/>
            <person name="Ohtoshi R."/>
            <person name="Malay A.D."/>
            <person name="Moran D.A.P."/>
            <person name="Tomita M."/>
            <person name="Numata K."/>
            <person name="Arakawa K."/>
        </authorList>
    </citation>
    <scope>NUCLEOTIDE SEQUENCE</scope>
</reference>
<protein>
    <submittedName>
        <fullName evidence="2">Uncharacterized protein</fullName>
    </submittedName>
</protein>
<evidence type="ECO:0000313" key="2">
    <source>
        <dbReference type="EMBL" id="GFY76623.1"/>
    </source>
</evidence>
<keyword evidence="3" id="KW-1185">Reference proteome</keyword>
<proteinExistence type="predicted"/>
<dbReference type="AlphaFoldDB" id="A0A8X7CQ12"/>
<sequence>MNVNSPKNLKEFAAILVLNIHSVNTPFLRHFEPALKRHARRDLSPPRNTQSKLKRQASSPLVDCVIERDNLTESHANKIPRPDQPCVDSFPNSTQQQNQQTQQPNFSVQIVQQYNTSTSQASLSQTVQGMNGGLIKTSNSPLAPTAVSTASPGCAATADSGNQLSNSISNNSGVSNAASVSANIECKQEPDTEFPQCSVKGTLLPELNELTSANNDVNTTTTSSTAATTNDRFSDSLANLGFPEDSNDEVIHPDILKDIIDDVFTNPSDLMNGFCFVESLDLKDNSQSLDDDKDSLRPMMSLNKPVQDSPPSHFQNPANSPNLFPMNQTQQNVFDFPSGNVNSTSQTLPNNSNSVQPSFTSSRIGSYTATSPSMPGIPNNGLGLDFKLTEPSPAAQTLKQMAEQHQSMQHKQQLGLGVSPRSPFGSDSFPDPLSNIRTNFLNGSPNSMNSLQKSPTGMFQPMGFPQQQAFSTPSSSVVKQEVIITPNTPIYPSNINPHLPDMEMHKRRQQAMQMQQNQMANINRPPFSHSPDQKRQFPGMRQLPIYNDPSPGHPPNDGSASNSPVPHHPPQFMRSVSTPGVTPPPPSQGFVSSPSPSAGVMHLSQSHQMQHNANNQQQLQMVQSQLIMNQDLKPVISTQQQQMQQQQQQQQQQQHLQHQHIQSRLFYSGQPSVHMPQPQSVGFQFPCSTRSGSPTTTQRPSTIAQANSTQRQMQQLYMTRPPPDYQATVEPNSSSISLQSGVLSQGAQMHMNISENINLCNDQSNRNIELRNINVSKSYAGMISTSQTASISSCQSYSSIVPVSNTYPGGIPHSNASTLSKPYPGMLAVSDSASVAGSKSYPSVITLDDTIRSPNNMSVSASRPFAGLNQNSNSISITVSKSVQDTIAFSNASVPTGKSYSSNVSVPNNTPASKAYQRRMVNTNLPASQPYAVASSVGLQGQSQMMPVTTMAPTYITNKGRVAGKQVASRRGRQCGPLYRAQKPPNVNVGPEGLNISQRPPAMSTDWRQAYVQQNQPQIPNIHIQMRLAYPRQVVQNFAQNVGNGNNYQSHHINPNSTPASNNSLLSISSNTDSALPRQGSIPEISSVTSHLSLHQPPQVVMGSDNSMLCSSQLHMATSIASPGESMNQVHQQVFSPSTSSNGSSQNIVPDSSNFNLDFLDNLDCSTSDLLNFDVMHGESTSFPLLEDISILDK</sequence>
<feature type="compositionally biased region" description="Low complexity" evidence="1">
    <location>
        <begin position="639"/>
        <end position="662"/>
    </location>
</feature>
<name>A0A8X7CQ12_9ARAC</name>
<evidence type="ECO:0000256" key="1">
    <source>
        <dbReference type="SAM" id="MobiDB-lite"/>
    </source>
</evidence>
<feature type="region of interest" description="Disordered" evidence="1">
    <location>
        <begin position="286"/>
        <end position="314"/>
    </location>
</feature>
<feature type="region of interest" description="Disordered" evidence="1">
    <location>
        <begin position="73"/>
        <end position="104"/>
    </location>
</feature>
<dbReference type="OrthoDB" id="5982619at2759"/>
<accession>A0A8X7CQ12</accession>
<organism evidence="2 3">
    <name type="scientific">Trichonephila inaurata madagascariensis</name>
    <dbReference type="NCBI Taxonomy" id="2747483"/>
    <lineage>
        <taxon>Eukaryota</taxon>
        <taxon>Metazoa</taxon>
        <taxon>Ecdysozoa</taxon>
        <taxon>Arthropoda</taxon>
        <taxon>Chelicerata</taxon>
        <taxon>Arachnida</taxon>
        <taxon>Araneae</taxon>
        <taxon>Araneomorphae</taxon>
        <taxon>Entelegynae</taxon>
        <taxon>Araneoidea</taxon>
        <taxon>Nephilidae</taxon>
        <taxon>Trichonephila</taxon>
        <taxon>Trichonephila inaurata</taxon>
    </lineage>
</organism>
<dbReference type="Proteomes" id="UP000886998">
    <property type="component" value="Unassembled WGS sequence"/>
</dbReference>
<feature type="region of interest" description="Disordered" evidence="1">
    <location>
        <begin position="38"/>
        <end position="60"/>
    </location>
</feature>
<feature type="region of interest" description="Disordered" evidence="1">
    <location>
        <begin position="638"/>
        <end position="707"/>
    </location>
</feature>
<gene>
    <name evidence="2" type="primary">AVEN_229041_1</name>
    <name evidence="2" type="ORF">TNIN_131721</name>
</gene>
<feature type="region of interest" description="Disordered" evidence="1">
    <location>
        <begin position="343"/>
        <end position="362"/>
    </location>
</feature>
<feature type="region of interest" description="Disordered" evidence="1">
    <location>
        <begin position="522"/>
        <end position="613"/>
    </location>
</feature>
<dbReference type="EMBL" id="BMAV01022036">
    <property type="protein sequence ID" value="GFY76623.1"/>
    <property type="molecule type" value="Genomic_DNA"/>
</dbReference>
<feature type="compositionally biased region" description="Polar residues" evidence="1">
    <location>
        <begin position="46"/>
        <end position="59"/>
    </location>
</feature>
<feature type="compositionally biased region" description="Low complexity" evidence="1">
    <location>
        <begin position="604"/>
        <end position="613"/>
    </location>
</feature>